<feature type="transmembrane region" description="Helical" evidence="7">
    <location>
        <begin position="94"/>
        <end position="116"/>
    </location>
</feature>
<feature type="transmembrane region" description="Helical" evidence="7">
    <location>
        <begin position="150"/>
        <end position="168"/>
    </location>
</feature>
<protein>
    <submittedName>
        <fullName evidence="9">Permease</fullName>
    </submittedName>
</protein>
<comment type="similarity">
    <text evidence="2">Belongs to the EamA transporter family.</text>
</comment>
<feature type="domain" description="EamA" evidence="8">
    <location>
        <begin position="150"/>
        <end position="283"/>
    </location>
</feature>
<keyword evidence="5 7" id="KW-1133">Transmembrane helix</keyword>
<feature type="transmembrane region" description="Helical" evidence="7">
    <location>
        <begin position="267"/>
        <end position="285"/>
    </location>
</feature>
<dbReference type="InterPro" id="IPR037185">
    <property type="entry name" value="EmrE-like"/>
</dbReference>
<feature type="domain" description="EamA" evidence="8">
    <location>
        <begin position="2"/>
        <end position="139"/>
    </location>
</feature>
<evidence type="ECO:0000256" key="6">
    <source>
        <dbReference type="ARBA" id="ARBA00023136"/>
    </source>
</evidence>
<gene>
    <name evidence="9" type="ORF">Aiant_78560</name>
</gene>
<evidence type="ECO:0000313" key="10">
    <source>
        <dbReference type="Proteomes" id="UP000676967"/>
    </source>
</evidence>
<feature type="transmembrane region" description="Helical" evidence="7">
    <location>
        <begin position="180"/>
        <end position="199"/>
    </location>
</feature>
<evidence type="ECO:0000256" key="3">
    <source>
        <dbReference type="ARBA" id="ARBA00022475"/>
    </source>
</evidence>
<name>A0ABN6CUL1_9ACTN</name>
<dbReference type="Proteomes" id="UP000676967">
    <property type="component" value="Chromosome"/>
</dbReference>
<evidence type="ECO:0000256" key="1">
    <source>
        <dbReference type="ARBA" id="ARBA00004651"/>
    </source>
</evidence>
<evidence type="ECO:0000256" key="4">
    <source>
        <dbReference type="ARBA" id="ARBA00022692"/>
    </source>
</evidence>
<keyword evidence="6 7" id="KW-0472">Membrane</keyword>
<proteinExistence type="inferred from homology"/>
<sequence>MGPILCLLSAASFGALAIFGKLAYDAGVSTGALLLIRFGLAAALLATIVLGRPELRRAVTRAAPRVLVVALLLGAAGFTVQAGLYFSALRLIDASLLSLILYTYPVLVTLGAVLLGRDRLTGKRVVALLAACTGILLVLLGSGTVSFRPLGALLAFGSAVTYTIYILVADTVVHRLPPVVLSMLVMLGATTALGARALVTGGVDRGFPAIGWFWLACIAVVSTVLPILTFFAGMRRTGPSTAAILSTFEPVVTAALAALILGEALTSVQLAGGVLVLASAVVLQLRTRDSTVPQRGAMRYVSRRGGAHD</sequence>
<keyword evidence="3" id="KW-1003">Cell membrane</keyword>
<organism evidence="9 10">
    <name type="scientific">Actinoplanes ianthinogenes</name>
    <dbReference type="NCBI Taxonomy" id="122358"/>
    <lineage>
        <taxon>Bacteria</taxon>
        <taxon>Bacillati</taxon>
        <taxon>Actinomycetota</taxon>
        <taxon>Actinomycetes</taxon>
        <taxon>Micromonosporales</taxon>
        <taxon>Micromonosporaceae</taxon>
        <taxon>Actinoplanes</taxon>
    </lineage>
</organism>
<feature type="transmembrane region" description="Helical" evidence="7">
    <location>
        <begin position="27"/>
        <end position="50"/>
    </location>
</feature>
<feature type="transmembrane region" description="Helical" evidence="7">
    <location>
        <begin position="243"/>
        <end position="261"/>
    </location>
</feature>
<evidence type="ECO:0000256" key="5">
    <source>
        <dbReference type="ARBA" id="ARBA00022989"/>
    </source>
</evidence>
<feature type="transmembrane region" description="Helical" evidence="7">
    <location>
        <begin position="125"/>
        <end position="144"/>
    </location>
</feature>
<dbReference type="RefSeq" id="WP_189334993.1">
    <property type="nucleotide sequence ID" value="NZ_AP023356.1"/>
</dbReference>
<evidence type="ECO:0000313" key="9">
    <source>
        <dbReference type="EMBL" id="BCJ47199.1"/>
    </source>
</evidence>
<feature type="transmembrane region" description="Helical" evidence="7">
    <location>
        <begin position="62"/>
        <end position="88"/>
    </location>
</feature>
<dbReference type="Gene3D" id="1.10.3730.20">
    <property type="match status" value="1"/>
</dbReference>
<dbReference type="InterPro" id="IPR051258">
    <property type="entry name" value="Diverse_Substrate_Transporter"/>
</dbReference>
<feature type="transmembrane region" description="Helical" evidence="7">
    <location>
        <begin position="211"/>
        <end position="231"/>
    </location>
</feature>
<evidence type="ECO:0000256" key="7">
    <source>
        <dbReference type="SAM" id="Phobius"/>
    </source>
</evidence>
<dbReference type="PANTHER" id="PTHR42920">
    <property type="entry name" value="OS03G0707200 PROTEIN-RELATED"/>
    <property type="match status" value="1"/>
</dbReference>
<evidence type="ECO:0000256" key="2">
    <source>
        <dbReference type="ARBA" id="ARBA00007362"/>
    </source>
</evidence>
<dbReference type="Pfam" id="PF00892">
    <property type="entry name" value="EamA"/>
    <property type="match status" value="2"/>
</dbReference>
<comment type="subcellular location">
    <subcellularLocation>
        <location evidence="1">Cell membrane</location>
        <topology evidence="1">Multi-pass membrane protein</topology>
    </subcellularLocation>
</comment>
<reference evidence="9 10" key="1">
    <citation type="submission" date="2020-08" db="EMBL/GenBank/DDBJ databases">
        <title>Whole genome shotgun sequence of Actinoplanes ianthinogenes NBRC 13996.</title>
        <authorList>
            <person name="Komaki H."/>
            <person name="Tamura T."/>
        </authorList>
    </citation>
    <scope>NUCLEOTIDE SEQUENCE [LARGE SCALE GENOMIC DNA]</scope>
    <source>
        <strain evidence="9 10">NBRC 13996</strain>
    </source>
</reference>
<keyword evidence="4 7" id="KW-0812">Transmembrane</keyword>
<dbReference type="InterPro" id="IPR000620">
    <property type="entry name" value="EamA_dom"/>
</dbReference>
<evidence type="ECO:0000259" key="8">
    <source>
        <dbReference type="Pfam" id="PF00892"/>
    </source>
</evidence>
<dbReference type="EMBL" id="AP023356">
    <property type="protein sequence ID" value="BCJ47199.1"/>
    <property type="molecule type" value="Genomic_DNA"/>
</dbReference>
<accession>A0ABN6CUL1</accession>
<dbReference type="PANTHER" id="PTHR42920:SF11">
    <property type="entry name" value="INNER MEMBRANE PROTEIN YTFF"/>
    <property type="match status" value="1"/>
</dbReference>
<dbReference type="SUPFAM" id="SSF103481">
    <property type="entry name" value="Multidrug resistance efflux transporter EmrE"/>
    <property type="match status" value="2"/>
</dbReference>
<keyword evidence="10" id="KW-1185">Reference proteome</keyword>